<dbReference type="InterPro" id="IPR031958">
    <property type="entry name" value="DUF4778"/>
</dbReference>
<evidence type="ECO:0000313" key="2">
    <source>
        <dbReference type="Proteomes" id="UP000504633"/>
    </source>
</evidence>
<proteinExistence type="predicted"/>
<feature type="region of interest" description="Disordered" evidence="1">
    <location>
        <begin position="313"/>
        <end position="338"/>
    </location>
</feature>
<sequence length="426" mass="48521">MSCLKGACGCYAKSPFSGSLGKSFHLSDACNSCVCRIGYSGTGGTKTCVGCRTKKPVPERIQWLRRYRVHLANERNCDCRSASPKDYWYDTNRETIKSLGRAFDVPVDQLADFLYMLTMQNFSAMLNPHGSCFAGYRLPFYKSDTCNLYASIFDDEGNVRTPFSPGALISLLTVLQQVLLQDHQPPHPPELPFFMEKKKYKSSKLKERLKLVSFDSLNRRFDIPETLQIKNPNPLDYRQAPFANALDVAAPSSKQLRHLMDVVRYKSNIKIDFASSLEKLDLKAASTSNAKRQSLQKLSKGVAREYSYLIQNDQPRLSTPRTSLPRETTETIEEPPTKEQEHLYFGEPIPVLMHKPFNPKESETFLRRAPKQLRVDDNGNVVDSKNLRRYRRETIEDLLKDARKTRSIHSLVSVDSEDNSIASRKS</sequence>
<dbReference type="Pfam" id="PF16008">
    <property type="entry name" value="DUF4778"/>
    <property type="match status" value="1"/>
</dbReference>
<organism evidence="2 3">
    <name type="scientific">Drosophila hydei</name>
    <name type="common">Fruit fly</name>
    <dbReference type="NCBI Taxonomy" id="7224"/>
    <lineage>
        <taxon>Eukaryota</taxon>
        <taxon>Metazoa</taxon>
        <taxon>Ecdysozoa</taxon>
        <taxon>Arthropoda</taxon>
        <taxon>Hexapoda</taxon>
        <taxon>Insecta</taxon>
        <taxon>Pterygota</taxon>
        <taxon>Neoptera</taxon>
        <taxon>Endopterygota</taxon>
        <taxon>Diptera</taxon>
        <taxon>Brachycera</taxon>
        <taxon>Muscomorpha</taxon>
        <taxon>Ephydroidea</taxon>
        <taxon>Drosophilidae</taxon>
        <taxon>Drosophila</taxon>
    </lineage>
</organism>
<dbReference type="KEGG" id="dhe:111603921"/>
<evidence type="ECO:0000256" key="1">
    <source>
        <dbReference type="SAM" id="MobiDB-lite"/>
    </source>
</evidence>
<feature type="compositionally biased region" description="Polar residues" evidence="1">
    <location>
        <begin position="313"/>
        <end position="322"/>
    </location>
</feature>
<dbReference type="Proteomes" id="UP000504633">
    <property type="component" value="Unplaced"/>
</dbReference>
<dbReference type="GeneID" id="111603921"/>
<evidence type="ECO:0000313" key="3">
    <source>
        <dbReference type="RefSeq" id="XP_023177518.2"/>
    </source>
</evidence>
<dbReference type="AlphaFoldDB" id="A0A6J1MAR5"/>
<dbReference type="RefSeq" id="XP_023177518.2">
    <property type="nucleotide sequence ID" value="XM_023321750.2"/>
</dbReference>
<keyword evidence="2" id="KW-1185">Reference proteome</keyword>
<dbReference type="OrthoDB" id="7864211at2759"/>
<reference evidence="3" key="1">
    <citation type="submission" date="2025-08" db="UniProtKB">
        <authorList>
            <consortium name="RefSeq"/>
        </authorList>
    </citation>
    <scope>IDENTIFICATION</scope>
    <source>
        <strain evidence="3">15085-1641.00</strain>
        <tissue evidence="3">Whole body</tissue>
    </source>
</reference>
<accession>A0A6J1MAR5</accession>
<name>A0A6J1MAR5_DROHY</name>
<dbReference type="OMA" id="PWTWLRR"/>
<protein>
    <submittedName>
        <fullName evidence="3">Uncharacterized protein LOC111603921</fullName>
    </submittedName>
</protein>
<gene>
    <name evidence="3" type="primary">LOC111603921</name>
</gene>